<protein>
    <submittedName>
        <fullName evidence="2">Archaeal flavoprotein</fullName>
    </submittedName>
</protein>
<dbReference type="OrthoDB" id="3732621at2"/>
<gene>
    <name evidence="2" type="ORF">M670_03922</name>
</gene>
<dbReference type="EMBL" id="JJRY01000021">
    <property type="protein sequence ID" value="KEF36840.1"/>
    <property type="molecule type" value="Genomic_DNA"/>
</dbReference>
<dbReference type="AlphaFoldDB" id="A0A072NUB4"/>
<dbReference type="Proteomes" id="UP000027936">
    <property type="component" value="Unassembled WGS sequence"/>
</dbReference>
<accession>A0A072NUB4</accession>
<dbReference type="InterPro" id="IPR036551">
    <property type="entry name" value="Flavin_trans-like"/>
</dbReference>
<dbReference type="PATRIC" id="fig|1348973.3.peg.3805"/>
<sequence length="258" mass="29081">MNAEEWLNSIVEEVLKRLQKRMKRATVLFTGGAIGFPKTLQQIKLLQDNGWDLNILLSNSAEYVLTPHLIKEQLGTSRVYVEKEIKELSSFYEGVSAFIVPTLTLNTAVKIALGIADTMTTNLASNIIMQGIPFIAAKDSCDLQNPIRADLGLNKMPKAYLDKMGEHLRTLESYGVKLVDAKDLYQAVQMNVFTFSDQKNQAPELNKRIYEYKKKVLTRNDIVEAKQKAIILKIPSSTILSPLALEAARELRVKIIRE</sequence>
<evidence type="ECO:0000313" key="2">
    <source>
        <dbReference type="EMBL" id="KEF36840.1"/>
    </source>
</evidence>
<name>A0A072NUB4_SCHAZ</name>
<dbReference type="InterPro" id="IPR003382">
    <property type="entry name" value="Flavoprotein"/>
</dbReference>
<feature type="domain" description="Flavoprotein" evidence="1">
    <location>
        <begin position="27"/>
        <end position="135"/>
    </location>
</feature>
<proteinExistence type="predicted"/>
<evidence type="ECO:0000313" key="3">
    <source>
        <dbReference type="Proteomes" id="UP000027936"/>
    </source>
</evidence>
<reference evidence="2 3" key="1">
    <citation type="submission" date="2014-04" db="EMBL/GenBank/DDBJ databases">
        <title>Draft genome sequence of Bacillus azotoformans MEV2011, a (co-) denitrifying strain unable to grow in the presence of oxygen.</title>
        <authorList>
            <person name="Nielsen M."/>
            <person name="Schreiber L."/>
            <person name="Finster K."/>
            <person name="Schramm A."/>
        </authorList>
    </citation>
    <scope>NUCLEOTIDE SEQUENCE [LARGE SCALE GENOMIC DNA]</scope>
    <source>
        <strain evidence="2 3">MEV2011</strain>
    </source>
</reference>
<comment type="caution">
    <text evidence="2">The sequence shown here is derived from an EMBL/GenBank/DDBJ whole genome shotgun (WGS) entry which is preliminary data.</text>
</comment>
<dbReference type="GO" id="GO:0003824">
    <property type="term" value="F:catalytic activity"/>
    <property type="evidence" value="ECO:0007669"/>
    <property type="project" value="InterPro"/>
</dbReference>
<dbReference type="SUPFAM" id="SSF52507">
    <property type="entry name" value="Homo-oligomeric flavin-containing Cys decarboxylases, HFCD"/>
    <property type="match status" value="1"/>
</dbReference>
<dbReference type="Pfam" id="PF02441">
    <property type="entry name" value="Flavoprotein"/>
    <property type="match status" value="1"/>
</dbReference>
<dbReference type="Gene3D" id="3.40.50.1950">
    <property type="entry name" value="Flavin prenyltransferase-like"/>
    <property type="match status" value="1"/>
</dbReference>
<organism evidence="2 3">
    <name type="scientific">Schinkia azotoformans MEV2011</name>
    <dbReference type="NCBI Taxonomy" id="1348973"/>
    <lineage>
        <taxon>Bacteria</taxon>
        <taxon>Bacillati</taxon>
        <taxon>Bacillota</taxon>
        <taxon>Bacilli</taxon>
        <taxon>Bacillales</taxon>
        <taxon>Bacillaceae</taxon>
        <taxon>Calidifontibacillus/Schinkia group</taxon>
        <taxon>Schinkia</taxon>
    </lineage>
</organism>
<evidence type="ECO:0000259" key="1">
    <source>
        <dbReference type="Pfam" id="PF02441"/>
    </source>
</evidence>